<sequence>MSLLLHPLPFLFTFTHPTQWALSTQLLVAAICYLGFRLTQPKSQDRWAAKHPSANTQSAPWPGSTRSASSYDLGQVHQLYHQGTANTAASGLVGAEHHPSAMIRRPHPDSPLKASPPHRSEDKRKKRRNKTKTVSFAPEDQNEVHLVENWLGELNRQDRRKGHVRFYRYHAYYTVERWIEPHGRGQLHFPATKWIRDGPDDRREDLDGDIEMLDAVHEGTSTTVESVAEAFSRVRLG</sequence>
<evidence type="ECO:0000313" key="3">
    <source>
        <dbReference type="Proteomes" id="UP001590950"/>
    </source>
</evidence>
<evidence type="ECO:0000313" key="2">
    <source>
        <dbReference type="EMBL" id="KAL2041466.1"/>
    </source>
</evidence>
<protein>
    <submittedName>
        <fullName evidence="2">Uncharacterized protein</fullName>
    </submittedName>
</protein>
<keyword evidence="3" id="KW-1185">Reference proteome</keyword>
<name>A0ABR4A996_9LECA</name>
<feature type="region of interest" description="Disordered" evidence="1">
    <location>
        <begin position="47"/>
        <end position="68"/>
    </location>
</feature>
<proteinExistence type="predicted"/>
<accession>A0ABR4A996</accession>
<feature type="compositionally biased region" description="Polar residues" evidence="1">
    <location>
        <begin position="53"/>
        <end position="68"/>
    </location>
</feature>
<comment type="caution">
    <text evidence="2">The sequence shown here is derived from an EMBL/GenBank/DDBJ whole genome shotgun (WGS) entry which is preliminary data.</text>
</comment>
<organism evidence="2 3">
    <name type="scientific">Stereocaulon virgatum</name>
    <dbReference type="NCBI Taxonomy" id="373712"/>
    <lineage>
        <taxon>Eukaryota</taxon>
        <taxon>Fungi</taxon>
        <taxon>Dikarya</taxon>
        <taxon>Ascomycota</taxon>
        <taxon>Pezizomycotina</taxon>
        <taxon>Lecanoromycetes</taxon>
        <taxon>OSLEUM clade</taxon>
        <taxon>Lecanoromycetidae</taxon>
        <taxon>Lecanorales</taxon>
        <taxon>Lecanorineae</taxon>
        <taxon>Stereocaulaceae</taxon>
        <taxon>Stereocaulon</taxon>
    </lineage>
</organism>
<gene>
    <name evidence="2" type="ORF">N7G274_005848</name>
</gene>
<feature type="region of interest" description="Disordered" evidence="1">
    <location>
        <begin position="101"/>
        <end position="133"/>
    </location>
</feature>
<evidence type="ECO:0000256" key="1">
    <source>
        <dbReference type="SAM" id="MobiDB-lite"/>
    </source>
</evidence>
<dbReference type="Proteomes" id="UP001590950">
    <property type="component" value="Unassembled WGS sequence"/>
</dbReference>
<dbReference type="EMBL" id="JBEFKJ010000017">
    <property type="protein sequence ID" value="KAL2041466.1"/>
    <property type="molecule type" value="Genomic_DNA"/>
</dbReference>
<reference evidence="2 3" key="1">
    <citation type="submission" date="2024-09" db="EMBL/GenBank/DDBJ databases">
        <title>Rethinking Asexuality: The Enigmatic Case of Functional Sexual Genes in Lepraria (Stereocaulaceae).</title>
        <authorList>
            <person name="Doellman M."/>
            <person name="Sun Y."/>
            <person name="Barcenas-Pena A."/>
            <person name="Lumbsch H.T."/>
            <person name="Grewe F."/>
        </authorList>
    </citation>
    <scope>NUCLEOTIDE SEQUENCE [LARGE SCALE GENOMIC DNA]</scope>
    <source>
        <strain evidence="2 3">Mercado 3170</strain>
    </source>
</reference>